<dbReference type="Proteomes" id="UP000527355">
    <property type="component" value="Unassembled WGS sequence"/>
</dbReference>
<reference evidence="1 2" key="1">
    <citation type="journal article" date="2020" name="Nature">
        <title>Six reference-quality genomes reveal evolution of bat adaptations.</title>
        <authorList>
            <person name="Jebb D."/>
            <person name="Huang Z."/>
            <person name="Pippel M."/>
            <person name="Hughes G.M."/>
            <person name="Lavrichenko K."/>
            <person name="Devanna P."/>
            <person name="Winkler S."/>
            <person name="Jermiin L.S."/>
            <person name="Skirmuntt E.C."/>
            <person name="Katzourakis A."/>
            <person name="Burkitt-Gray L."/>
            <person name="Ray D.A."/>
            <person name="Sullivan K.A.M."/>
            <person name="Roscito J.G."/>
            <person name="Kirilenko B.M."/>
            <person name="Davalos L.M."/>
            <person name="Corthals A.P."/>
            <person name="Power M.L."/>
            <person name="Jones G."/>
            <person name="Ransome R.D."/>
            <person name="Dechmann D.K.N."/>
            <person name="Locatelli A.G."/>
            <person name="Puechmaille S.J."/>
            <person name="Fedrigo O."/>
            <person name="Jarvis E.D."/>
            <person name="Hiller M."/>
            <person name="Vernes S.C."/>
            <person name="Myers E.W."/>
            <person name="Teeling E.C."/>
        </authorList>
    </citation>
    <scope>NUCLEOTIDE SEQUENCE [LARGE SCALE GENOMIC DNA]</scope>
    <source>
        <strain evidence="1">MMyoMyo1</strain>
        <tissue evidence="1">Flight muscle</tissue>
    </source>
</reference>
<protein>
    <submittedName>
        <fullName evidence="1">Uncharacterized protein</fullName>
    </submittedName>
</protein>
<gene>
    <name evidence="1" type="ORF">mMyoMyo1_011443</name>
</gene>
<proteinExistence type="predicted"/>
<organism evidence="1 2">
    <name type="scientific">Myotis myotis</name>
    <name type="common">Greater mouse-eared bat</name>
    <name type="synonym">Vespertilio myotis</name>
    <dbReference type="NCBI Taxonomy" id="51298"/>
    <lineage>
        <taxon>Eukaryota</taxon>
        <taxon>Metazoa</taxon>
        <taxon>Chordata</taxon>
        <taxon>Craniata</taxon>
        <taxon>Vertebrata</taxon>
        <taxon>Euteleostomi</taxon>
        <taxon>Mammalia</taxon>
        <taxon>Eutheria</taxon>
        <taxon>Laurasiatheria</taxon>
        <taxon>Chiroptera</taxon>
        <taxon>Yangochiroptera</taxon>
        <taxon>Vespertilionidae</taxon>
        <taxon>Myotis</taxon>
    </lineage>
</organism>
<dbReference type="AlphaFoldDB" id="A0A7J7XZS6"/>
<sequence length="195" mass="21213">MKANISPTEFCWKTKRKLKIDSRKCKDINTEEILHKSWLRGGRGTWGPFSHTQNPGYRTLTLPGCLPAAHSLCGLRGKPLLVWAGPALDSPCSPCHTARGTPLPEKPALLPTAVGEAIHCRFEIPGLFRPGVSLSQSGESQFSALSEACAWHTLRPCGLGGLLPASPRLPLGSSTRNCFKECKLGQAYQSQRLKL</sequence>
<dbReference type="EMBL" id="JABWUV010000005">
    <property type="protein sequence ID" value="KAF6355263.1"/>
    <property type="molecule type" value="Genomic_DNA"/>
</dbReference>
<keyword evidence="2" id="KW-1185">Reference proteome</keyword>
<accession>A0A7J7XZS6</accession>
<name>A0A7J7XZS6_MYOMY</name>
<evidence type="ECO:0000313" key="2">
    <source>
        <dbReference type="Proteomes" id="UP000527355"/>
    </source>
</evidence>
<evidence type="ECO:0000313" key="1">
    <source>
        <dbReference type="EMBL" id="KAF6355263.1"/>
    </source>
</evidence>
<comment type="caution">
    <text evidence="1">The sequence shown here is derived from an EMBL/GenBank/DDBJ whole genome shotgun (WGS) entry which is preliminary data.</text>
</comment>